<dbReference type="Proteomes" id="UP000283426">
    <property type="component" value="Unassembled WGS sequence"/>
</dbReference>
<gene>
    <name evidence="2" type="ORF">DWW24_09400</name>
    <name evidence="1" type="ORF">DWW57_15125</name>
</gene>
<evidence type="ECO:0000313" key="1">
    <source>
        <dbReference type="EMBL" id="RGU54774.1"/>
    </source>
</evidence>
<evidence type="ECO:0000313" key="3">
    <source>
        <dbReference type="Proteomes" id="UP000283426"/>
    </source>
</evidence>
<proteinExistence type="predicted"/>
<dbReference type="EMBL" id="QRYC01000026">
    <property type="protein sequence ID" value="RGU54774.1"/>
    <property type="molecule type" value="Genomic_DNA"/>
</dbReference>
<dbReference type="RefSeq" id="WP_013612758.1">
    <property type="nucleotide sequence ID" value="NZ_BAABYK010000001.1"/>
</dbReference>
<comment type="caution">
    <text evidence="1">The sequence shown here is derived from an EMBL/GenBank/DDBJ whole genome shotgun (WGS) entry which is preliminary data.</text>
</comment>
<evidence type="ECO:0000313" key="2">
    <source>
        <dbReference type="EMBL" id="RGV26360.1"/>
    </source>
</evidence>
<dbReference type="EMBL" id="QRYW01000018">
    <property type="protein sequence ID" value="RGV26360.1"/>
    <property type="molecule type" value="Genomic_DNA"/>
</dbReference>
<dbReference type="PANTHER" id="PTHR38477:SF1">
    <property type="entry name" value="MUREIN L,D-TRANSPEPTIDASE CATALYTIC DOMAIN FAMILY PROTEIN"/>
    <property type="match status" value="1"/>
</dbReference>
<organism evidence="1 4">
    <name type="scientific">Odoribacter splanchnicus</name>
    <dbReference type="NCBI Taxonomy" id="28118"/>
    <lineage>
        <taxon>Bacteria</taxon>
        <taxon>Pseudomonadati</taxon>
        <taxon>Bacteroidota</taxon>
        <taxon>Bacteroidia</taxon>
        <taxon>Bacteroidales</taxon>
        <taxon>Odoribacteraceae</taxon>
        <taxon>Odoribacter</taxon>
    </lineage>
</organism>
<protein>
    <recommendedName>
        <fullName evidence="5">Murein L,D-transpeptidase catalytic domain family protein</fullName>
    </recommendedName>
</protein>
<dbReference type="GeneID" id="61275811"/>
<evidence type="ECO:0000313" key="4">
    <source>
        <dbReference type="Proteomes" id="UP000284243"/>
    </source>
</evidence>
<dbReference type="OMA" id="YVFAYYP"/>
<name>A0A412TLV3_9BACT</name>
<dbReference type="InterPro" id="IPR032676">
    <property type="entry name" value="YkuD_2"/>
</dbReference>
<reference evidence="3 4" key="1">
    <citation type="submission" date="2018-08" db="EMBL/GenBank/DDBJ databases">
        <title>A genome reference for cultivated species of the human gut microbiota.</title>
        <authorList>
            <person name="Zou Y."/>
            <person name="Xue W."/>
            <person name="Luo G."/>
        </authorList>
    </citation>
    <scope>NUCLEOTIDE SEQUENCE [LARGE SCALE GENOMIC DNA]</scope>
    <source>
        <strain evidence="2 3">AF14-6AC</strain>
        <strain evidence="1 4">AF16-14</strain>
    </source>
</reference>
<dbReference type="Proteomes" id="UP000284243">
    <property type="component" value="Unassembled WGS sequence"/>
</dbReference>
<evidence type="ECO:0008006" key="5">
    <source>
        <dbReference type="Google" id="ProtNLM"/>
    </source>
</evidence>
<dbReference type="Pfam" id="PF13645">
    <property type="entry name" value="YkuD_2"/>
    <property type="match status" value="1"/>
</dbReference>
<dbReference type="PANTHER" id="PTHR38477">
    <property type="entry name" value="HYPOTHETICAL EXPORTED PROTEIN"/>
    <property type="match status" value="1"/>
</dbReference>
<dbReference type="AlphaFoldDB" id="A0A412TLV3"/>
<sequence length="212" mass="23239">MYKVVILILSLVCGVRVGKAVEALPETTVASSFQLYQELGLRGEVNFPAFEQALKGFSRYASGQDRLLVLIDYTKPSTEKRFYILDLLQKKLLLSTYVAHGRGSGDNYAVAFSNRPGSYQSSLGFFRTGDTYMGKNGYSLFLDGLEKGINDKARERAIVVHGANYADPAVLKGQQRLGRSLGCPALPPDISKQVIDTIKGGVLLYIYGLNKA</sequence>
<accession>A0A412TLV3</accession>